<dbReference type="SUPFAM" id="SSF56059">
    <property type="entry name" value="Glutathione synthetase ATP-binding domain-like"/>
    <property type="match status" value="1"/>
</dbReference>
<evidence type="ECO:0000256" key="7">
    <source>
        <dbReference type="ARBA" id="ARBA00022842"/>
    </source>
</evidence>
<evidence type="ECO:0000256" key="9">
    <source>
        <dbReference type="ARBA" id="ARBA00023211"/>
    </source>
</evidence>
<dbReference type="Pfam" id="PF18030">
    <property type="entry name" value="Rimk_N"/>
    <property type="match status" value="1"/>
</dbReference>
<dbReference type="InterPro" id="IPR004666">
    <property type="entry name" value="Rp_bS6_RimK/Lys_biosynth_LsyX"/>
</dbReference>
<dbReference type="InterPro" id="IPR036721">
    <property type="entry name" value="RCK_C_sf"/>
</dbReference>
<keyword evidence="5 10" id="KW-0547">Nucleotide-binding</keyword>
<evidence type="ECO:0000256" key="10">
    <source>
        <dbReference type="PROSITE-ProRule" id="PRU00409"/>
    </source>
</evidence>
<dbReference type="Gene3D" id="3.30.70.1450">
    <property type="entry name" value="Regulator of K+ conductance, C-terminal domain"/>
    <property type="match status" value="1"/>
</dbReference>
<accession>A0A975FJ54</accession>
<dbReference type="PROSITE" id="PS51202">
    <property type="entry name" value="RCK_C"/>
    <property type="match status" value="1"/>
</dbReference>
<proteinExistence type="predicted"/>
<dbReference type="SUPFAM" id="SSF116726">
    <property type="entry name" value="TrkA C-terminal domain-like"/>
    <property type="match status" value="1"/>
</dbReference>
<dbReference type="GO" id="GO:0006412">
    <property type="term" value="P:translation"/>
    <property type="evidence" value="ECO:0007669"/>
    <property type="project" value="UniProtKB-KW"/>
</dbReference>
<evidence type="ECO:0000313" key="14">
    <source>
        <dbReference type="Proteomes" id="UP000671914"/>
    </source>
</evidence>
<keyword evidence="8" id="KW-0648">Protein biosynthesis</keyword>
<dbReference type="InterPro" id="IPR041107">
    <property type="entry name" value="Rimk_N"/>
</dbReference>
<feature type="domain" description="ATP-grasp" evidence="11">
    <location>
        <begin position="104"/>
        <end position="287"/>
    </location>
</feature>
<keyword evidence="14" id="KW-1185">Reference proteome</keyword>
<dbReference type="GO" id="GO:0009432">
    <property type="term" value="P:SOS response"/>
    <property type="evidence" value="ECO:0007669"/>
    <property type="project" value="TreeGrafter"/>
</dbReference>
<dbReference type="RefSeq" id="WP_210896082.1">
    <property type="nucleotide sequence ID" value="NZ_CP071696.1"/>
</dbReference>
<evidence type="ECO:0000259" key="12">
    <source>
        <dbReference type="PROSITE" id="PS51202"/>
    </source>
</evidence>
<dbReference type="GO" id="GO:0005524">
    <property type="term" value="F:ATP binding"/>
    <property type="evidence" value="ECO:0007669"/>
    <property type="project" value="UniProtKB-UniRule"/>
</dbReference>
<dbReference type="GO" id="GO:0005737">
    <property type="term" value="C:cytoplasm"/>
    <property type="evidence" value="ECO:0007669"/>
    <property type="project" value="TreeGrafter"/>
</dbReference>
<dbReference type="GO" id="GO:0046872">
    <property type="term" value="F:metal ion binding"/>
    <property type="evidence" value="ECO:0007669"/>
    <property type="project" value="UniProtKB-KW"/>
</dbReference>
<keyword evidence="4" id="KW-0479">Metal-binding</keyword>
<name>A0A975FJ54_9MICO</name>
<evidence type="ECO:0000259" key="11">
    <source>
        <dbReference type="PROSITE" id="PS50975"/>
    </source>
</evidence>
<evidence type="ECO:0000256" key="8">
    <source>
        <dbReference type="ARBA" id="ARBA00022917"/>
    </source>
</evidence>
<evidence type="ECO:0000256" key="4">
    <source>
        <dbReference type="ARBA" id="ARBA00022723"/>
    </source>
</evidence>
<dbReference type="InterPro" id="IPR013651">
    <property type="entry name" value="ATP-grasp_RimK-type"/>
</dbReference>
<dbReference type="GO" id="GO:0018169">
    <property type="term" value="F:ribosomal S6-glutamic acid ligase activity"/>
    <property type="evidence" value="ECO:0007669"/>
    <property type="project" value="TreeGrafter"/>
</dbReference>
<evidence type="ECO:0000256" key="6">
    <source>
        <dbReference type="ARBA" id="ARBA00022840"/>
    </source>
</evidence>
<dbReference type="Pfam" id="PF02080">
    <property type="entry name" value="TrkA_C"/>
    <property type="match status" value="1"/>
</dbReference>
<dbReference type="InterPro" id="IPR011761">
    <property type="entry name" value="ATP-grasp"/>
</dbReference>
<evidence type="ECO:0000256" key="1">
    <source>
        <dbReference type="ARBA" id="ARBA00001936"/>
    </source>
</evidence>
<keyword evidence="3 13" id="KW-0436">Ligase</keyword>
<evidence type="ECO:0000256" key="2">
    <source>
        <dbReference type="ARBA" id="ARBA00001946"/>
    </source>
</evidence>
<keyword evidence="7" id="KW-0460">Magnesium</keyword>
<organism evidence="13 14">
    <name type="scientific">Agromyces archimandritae</name>
    <dbReference type="NCBI Taxonomy" id="2781962"/>
    <lineage>
        <taxon>Bacteria</taxon>
        <taxon>Bacillati</taxon>
        <taxon>Actinomycetota</taxon>
        <taxon>Actinomycetes</taxon>
        <taxon>Micrococcales</taxon>
        <taxon>Microbacteriaceae</taxon>
        <taxon>Agromyces</taxon>
    </lineage>
</organism>
<dbReference type="Pfam" id="PF08443">
    <property type="entry name" value="RimK"/>
    <property type="match status" value="1"/>
</dbReference>
<dbReference type="InterPro" id="IPR013815">
    <property type="entry name" value="ATP_grasp_subdomain_1"/>
</dbReference>
<dbReference type="Proteomes" id="UP000671914">
    <property type="component" value="Chromosome"/>
</dbReference>
<dbReference type="GO" id="GO:0006813">
    <property type="term" value="P:potassium ion transport"/>
    <property type="evidence" value="ECO:0007669"/>
    <property type="project" value="InterPro"/>
</dbReference>
<dbReference type="Gene3D" id="3.40.50.20">
    <property type="match status" value="1"/>
</dbReference>
<dbReference type="EMBL" id="CP071696">
    <property type="protein sequence ID" value="QTX03468.1"/>
    <property type="molecule type" value="Genomic_DNA"/>
</dbReference>
<dbReference type="PANTHER" id="PTHR21621">
    <property type="entry name" value="RIBOSOMAL PROTEIN S6 MODIFICATION PROTEIN"/>
    <property type="match status" value="1"/>
</dbReference>
<dbReference type="GO" id="GO:0008324">
    <property type="term" value="F:monoatomic cation transmembrane transporter activity"/>
    <property type="evidence" value="ECO:0007669"/>
    <property type="project" value="InterPro"/>
</dbReference>
<evidence type="ECO:0000256" key="5">
    <source>
        <dbReference type="ARBA" id="ARBA00022741"/>
    </source>
</evidence>
<keyword evidence="9" id="KW-0464">Manganese</keyword>
<sequence length="396" mass="43277">MKLAILSRAPQSYSTQRLRAAAEQRGHRVKVLNTLRFAIDLSGPEPDLQFRGRPLSDYDAILPRIGNSITYFGTAVVRQFEQMDVYTPNTANGIVNSRDKLRANQILSRHGIAMPATAFVRNRADVRPAIERVGGAPVVIKLIEGTQGIGVILAPEVKVAEAIIETLHSTKQNVLIQSFISESRGRDIRALVVGDRVVAAMRRVASGDEFRSNVHRGGTVEPVTLTPEYEQAAVRSAQIMGLRVAGVDMLEGNEGPLVMEVNSSPGLEGVETATKLDVAGAIIDYIGGQVAFPEIDVRQRLTVSTGYGVAEIVVHGGVDLVGKTLGESGLWERDITVLTLHRGATVIPNPRKNVVLEAGDRLLCFGKLEEMRSMIPERRRRRPKVRKLPKEPIPEV</sequence>
<dbReference type="PANTHER" id="PTHR21621:SF0">
    <property type="entry name" value="BETA-CITRYLGLUTAMATE SYNTHASE B-RELATED"/>
    <property type="match status" value="1"/>
</dbReference>
<feature type="domain" description="RCK C-terminal" evidence="12">
    <location>
        <begin position="296"/>
        <end position="380"/>
    </location>
</feature>
<gene>
    <name evidence="13" type="ORF">G127AT_08850</name>
</gene>
<dbReference type="AlphaFoldDB" id="A0A975FJ54"/>
<dbReference type="FunFam" id="3.30.470.20:FF:000058">
    <property type="entry name" value="Alpha-aminoadipate--LysW ligase LysX protein"/>
    <property type="match status" value="1"/>
</dbReference>
<reference evidence="13" key="1">
    <citation type="submission" date="2021-03" db="EMBL/GenBank/DDBJ databases">
        <title>Agromyces archimandritus sp. nov., isolated from the cockroach Archimandrita tessellata.</title>
        <authorList>
            <person name="Guzman J."/>
            <person name="Ortuzar M."/>
            <person name="Poehlein A."/>
            <person name="Daniel R."/>
            <person name="Trujillo M."/>
            <person name="Vilcinskas A."/>
        </authorList>
    </citation>
    <scope>NUCLEOTIDE SEQUENCE</scope>
    <source>
        <strain evidence="13">G127AT</strain>
    </source>
</reference>
<dbReference type="PROSITE" id="PS50975">
    <property type="entry name" value="ATP_GRASP"/>
    <property type="match status" value="1"/>
</dbReference>
<dbReference type="KEGG" id="aarc:G127AT_08850"/>
<dbReference type="InterPro" id="IPR006037">
    <property type="entry name" value="RCK_C"/>
</dbReference>
<keyword evidence="6 10" id="KW-0067">ATP-binding</keyword>
<dbReference type="NCBIfam" id="TIGR00768">
    <property type="entry name" value="rimK_fam"/>
    <property type="match status" value="1"/>
</dbReference>
<dbReference type="Gene3D" id="3.30.1490.20">
    <property type="entry name" value="ATP-grasp fold, A domain"/>
    <property type="match status" value="1"/>
</dbReference>
<protein>
    <submittedName>
        <fullName evidence="13">RimK family alpha-L-glutamate ligase</fullName>
    </submittedName>
</protein>
<evidence type="ECO:0000313" key="13">
    <source>
        <dbReference type="EMBL" id="QTX03468.1"/>
    </source>
</evidence>
<dbReference type="Gene3D" id="3.30.470.20">
    <property type="entry name" value="ATP-grasp fold, B domain"/>
    <property type="match status" value="1"/>
</dbReference>
<comment type="cofactor">
    <cofactor evidence="2">
        <name>Mg(2+)</name>
        <dbReference type="ChEBI" id="CHEBI:18420"/>
    </cofactor>
</comment>
<evidence type="ECO:0000256" key="3">
    <source>
        <dbReference type="ARBA" id="ARBA00022598"/>
    </source>
</evidence>
<comment type="cofactor">
    <cofactor evidence="1">
        <name>Mn(2+)</name>
        <dbReference type="ChEBI" id="CHEBI:29035"/>
    </cofactor>
</comment>